<sequence>MARHSVEAHHRSARETAAAASIRNRRRRRSDSGDSGGATRSGNEAKVIDEAKKKLRENTIQKFARWMYDAGIPFKAINYESFGPTIEAIGQYDSVMKPPSYYEVKRREKECKVIDEAKKKLRKNAIKKFAKWMYDVGIPFNVVNFDRFGPTIDAIGQYGSGMKPPSY</sequence>
<keyword evidence="3" id="KW-1185">Reference proteome</keyword>
<evidence type="ECO:0000313" key="2">
    <source>
        <dbReference type="EMBL" id="KAK4415633.1"/>
    </source>
</evidence>
<feature type="compositionally biased region" description="Basic and acidic residues" evidence="1">
    <location>
        <begin position="1"/>
        <end position="14"/>
    </location>
</feature>
<proteinExistence type="predicted"/>
<protein>
    <submittedName>
        <fullName evidence="2">Uncharacterized protein</fullName>
    </submittedName>
</protein>
<evidence type="ECO:0000313" key="3">
    <source>
        <dbReference type="Proteomes" id="UP001293254"/>
    </source>
</evidence>
<comment type="caution">
    <text evidence="2">The sequence shown here is derived from an EMBL/GenBank/DDBJ whole genome shotgun (WGS) entry which is preliminary data.</text>
</comment>
<feature type="region of interest" description="Disordered" evidence="1">
    <location>
        <begin position="1"/>
        <end position="45"/>
    </location>
</feature>
<dbReference type="AlphaFoldDB" id="A0AAE1XQH6"/>
<name>A0AAE1XQH6_9LAMI</name>
<reference evidence="2" key="2">
    <citation type="journal article" date="2024" name="Plant">
        <title>Genomic evolution and insights into agronomic trait innovations of Sesamum species.</title>
        <authorList>
            <person name="Miao H."/>
            <person name="Wang L."/>
            <person name="Qu L."/>
            <person name="Liu H."/>
            <person name="Sun Y."/>
            <person name="Le M."/>
            <person name="Wang Q."/>
            <person name="Wei S."/>
            <person name="Zheng Y."/>
            <person name="Lin W."/>
            <person name="Duan Y."/>
            <person name="Cao H."/>
            <person name="Xiong S."/>
            <person name="Wang X."/>
            <person name="Wei L."/>
            <person name="Li C."/>
            <person name="Ma Q."/>
            <person name="Ju M."/>
            <person name="Zhao R."/>
            <person name="Li G."/>
            <person name="Mu C."/>
            <person name="Tian Q."/>
            <person name="Mei H."/>
            <person name="Zhang T."/>
            <person name="Gao T."/>
            <person name="Zhang H."/>
        </authorList>
    </citation>
    <scope>NUCLEOTIDE SEQUENCE</scope>
    <source>
        <strain evidence="2">3651</strain>
    </source>
</reference>
<dbReference type="EMBL" id="JACGWO010000011">
    <property type="protein sequence ID" value="KAK4415633.1"/>
    <property type="molecule type" value="Genomic_DNA"/>
</dbReference>
<dbReference type="Proteomes" id="UP001293254">
    <property type="component" value="Unassembled WGS sequence"/>
</dbReference>
<gene>
    <name evidence="2" type="ORF">Salat_2670700</name>
</gene>
<accession>A0AAE1XQH6</accession>
<evidence type="ECO:0000256" key="1">
    <source>
        <dbReference type="SAM" id="MobiDB-lite"/>
    </source>
</evidence>
<reference evidence="2" key="1">
    <citation type="submission" date="2020-06" db="EMBL/GenBank/DDBJ databases">
        <authorList>
            <person name="Li T."/>
            <person name="Hu X."/>
            <person name="Zhang T."/>
            <person name="Song X."/>
            <person name="Zhang H."/>
            <person name="Dai N."/>
            <person name="Sheng W."/>
            <person name="Hou X."/>
            <person name="Wei L."/>
        </authorList>
    </citation>
    <scope>NUCLEOTIDE SEQUENCE</scope>
    <source>
        <strain evidence="2">3651</strain>
        <tissue evidence="2">Leaf</tissue>
    </source>
</reference>
<organism evidence="2 3">
    <name type="scientific">Sesamum alatum</name>
    <dbReference type="NCBI Taxonomy" id="300844"/>
    <lineage>
        <taxon>Eukaryota</taxon>
        <taxon>Viridiplantae</taxon>
        <taxon>Streptophyta</taxon>
        <taxon>Embryophyta</taxon>
        <taxon>Tracheophyta</taxon>
        <taxon>Spermatophyta</taxon>
        <taxon>Magnoliopsida</taxon>
        <taxon>eudicotyledons</taxon>
        <taxon>Gunneridae</taxon>
        <taxon>Pentapetalae</taxon>
        <taxon>asterids</taxon>
        <taxon>lamiids</taxon>
        <taxon>Lamiales</taxon>
        <taxon>Pedaliaceae</taxon>
        <taxon>Sesamum</taxon>
    </lineage>
</organism>